<protein>
    <submittedName>
        <fullName evidence="1">Retinoblastoma-related protein 3</fullName>
    </submittedName>
</protein>
<accession>A0A3L6F1I3</accession>
<reference evidence="1" key="1">
    <citation type="journal article" date="2018" name="Nat. Genet.">
        <title>Extensive intraspecific gene order and gene structural variations between Mo17 and other maize genomes.</title>
        <authorList>
            <person name="Sun S."/>
            <person name="Zhou Y."/>
            <person name="Chen J."/>
            <person name="Shi J."/>
            <person name="Zhao H."/>
            <person name="Zhao H."/>
            <person name="Song W."/>
            <person name="Zhang M."/>
            <person name="Cui Y."/>
            <person name="Dong X."/>
            <person name="Liu H."/>
            <person name="Ma X."/>
            <person name="Jiao Y."/>
            <person name="Wang B."/>
            <person name="Wei X."/>
            <person name="Stein J.C."/>
            <person name="Glaubitz J.C."/>
            <person name="Lu F."/>
            <person name="Yu G."/>
            <person name="Liang C."/>
            <person name="Fengler K."/>
            <person name="Li B."/>
            <person name="Rafalski A."/>
            <person name="Schnable P.S."/>
            <person name="Ware D.H."/>
            <person name="Buckler E.S."/>
            <person name="Lai J."/>
        </authorList>
    </citation>
    <scope>NUCLEOTIDE SEQUENCE [LARGE SCALE GENOMIC DNA]</scope>
    <source>
        <tissue evidence="1">Seedling</tissue>
    </source>
</reference>
<comment type="caution">
    <text evidence="1">The sequence shown here is derived from an EMBL/GenBank/DDBJ whole genome shotgun (WGS) entry which is preliminary data.</text>
</comment>
<proteinExistence type="predicted"/>
<dbReference type="GO" id="GO:0006357">
    <property type="term" value="P:regulation of transcription by RNA polymerase II"/>
    <property type="evidence" value="ECO:0007669"/>
    <property type="project" value="InterPro"/>
</dbReference>
<name>A0A3L6F1I3_MAIZE</name>
<organism evidence="1">
    <name type="scientific">Zea mays</name>
    <name type="common">Maize</name>
    <dbReference type="NCBI Taxonomy" id="4577"/>
    <lineage>
        <taxon>Eukaryota</taxon>
        <taxon>Viridiplantae</taxon>
        <taxon>Streptophyta</taxon>
        <taxon>Embryophyta</taxon>
        <taxon>Tracheophyta</taxon>
        <taxon>Spermatophyta</taxon>
        <taxon>Magnoliopsida</taxon>
        <taxon>Liliopsida</taxon>
        <taxon>Poales</taxon>
        <taxon>Poaceae</taxon>
        <taxon>PACMAD clade</taxon>
        <taxon>Panicoideae</taxon>
        <taxon>Andropogonodae</taxon>
        <taxon>Andropogoneae</taxon>
        <taxon>Tripsacinae</taxon>
        <taxon>Zea</taxon>
    </lineage>
</organism>
<dbReference type="GO" id="GO:0051726">
    <property type="term" value="P:regulation of cell cycle"/>
    <property type="evidence" value="ECO:0007669"/>
    <property type="project" value="InterPro"/>
</dbReference>
<evidence type="ECO:0000313" key="1">
    <source>
        <dbReference type="EMBL" id="PWZ27152.1"/>
    </source>
</evidence>
<gene>
    <name evidence="1" type="primary">RBR3_2</name>
    <name evidence="1" type="ORF">Zm00014a_042981</name>
</gene>
<dbReference type="AlphaFoldDB" id="A0A3L6F1I3"/>
<dbReference type="EMBL" id="NCVQ01000005">
    <property type="protein sequence ID" value="PWZ27152.1"/>
    <property type="molecule type" value="Genomic_DNA"/>
</dbReference>
<dbReference type="Proteomes" id="UP000251960">
    <property type="component" value="Chromosome 4"/>
</dbReference>
<sequence length="112" mass="11908">MDGVAKPSTSSGSGVTDSASAAAASIDERFADLCESKLGLDDSMTRQAMQLFNETKNIKSSMSSLGGGSPEEVERFWSACVMYCVSRLSKARRSKESGSVSLCQILRASKLK</sequence>